<name>A0AB34J9F8_PRYPA</name>
<keyword evidence="3" id="KW-1185">Reference proteome</keyword>
<dbReference type="Proteomes" id="UP001515480">
    <property type="component" value="Unassembled WGS sequence"/>
</dbReference>
<feature type="compositionally biased region" description="Basic and acidic residues" evidence="1">
    <location>
        <begin position="1"/>
        <end position="12"/>
    </location>
</feature>
<proteinExistence type="predicted"/>
<dbReference type="EMBL" id="JBGBPQ010000010">
    <property type="protein sequence ID" value="KAL1518655.1"/>
    <property type="molecule type" value="Genomic_DNA"/>
</dbReference>
<evidence type="ECO:0000313" key="2">
    <source>
        <dbReference type="EMBL" id="KAL1518655.1"/>
    </source>
</evidence>
<accession>A0AB34J9F8</accession>
<sequence length="110" mass="11625">MRTDDAGERADEMEAEEAEEAVGGEARNKNEVFANEANEEEAQEEEAHEEAAEEDLQVARAASLTTSGTAALEEAEQIAAEALEAPGTPPPAASARGCCARARRRIRGNA</sequence>
<feature type="compositionally biased region" description="Low complexity" evidence="1">
    <location>
        <begin position="23"/>
        <end position="36"/>
    </location>
</feature>
<organism evidence="2 3">
    <name type="scientific">Prymnesium parvum</name>
    <name type="common">Toxic golden alga</name>
    <dbReference type="NCBI Taxonomy" id="97485"/>
    <lineage>
        <taxon>Eukaryota</taxon>
        <taxon>Haptista</taxon>
        <taxon>Haptophyta</taxon>
        <taxon>Prymnesiophyceae</taxon>
        <taxon>Prymnesiales</taxon>
        <taxon>Prymnesiaceae</taxon>
        <taxon>Prymnesium</taxon>
    </lineage>
</organism>
<protein>
    <submittedName>
        <fullName evidence="2">Uncharacterized protein</fullName>
    </submittedName>
</protein>
<comment type="caution">
    <text evidence="2">The sequence shown here is derived from an EMBL/GenBank/DDBJ whole genome shotgun (WGS) entry which is preliminary data.</text>
</comment>
<evidence type="ECO:0000256" key="1">
    <source>
        <dbReference type="SAM" id="MobiDB-lite"/>
    </source>
</evidence>
<feature type="region of interest" description="Disordered" evidence="1">
    <location>
        <begin position="1"/>
        <end position="56"/>
    </location>
</feature>
<feature type="compositionally biased region" description="Acidic residues" evidence="1">
    <location>
        <begin position="13"/>
        <end position="22"/>
    </location>
</feature>
<dbReference type="AlphaFoldDB" id="A0AB34J9F8"/>
<evidence type="ECO:0000313" key="3">
    <source>
        <dbReference type="Proteomes" id="UP001515480"/>
    </source>
</evidence>
<feature type="compositionally biased region" description="Acidic residues" evidence="1">
    <location>
        <begin position="37"/>
        <end position="56"/>
    </location>
</feature>
<gene>
    <name evidence="2" type="ORF">AB1Y20_002943</name>
</gene>
<reference evidence="2 3" key="1">
    <citation type="journal article" date="2024" name="Science">
        <title>Giant polyketide synthase enzymes in the biosynthesis of giant marine polyether toxins.</title>
        <authorList>
            <person name="Fallon T.R."/>
            <person name="Shende V.V."/>
            <person name="Wierzbicki I.H."/>
            <person name="Pendleton A.L."/>
            <person name="Watervoot N.F."/>
            <person name="Auber R.P."/>
            <person name="Gonzalez D.J."/>
            <person name="Wisecaver J.H."/>
            <person name="Moore B.S."/>
        </authorList>
    </citation>
    <scope>NUCLEOTIDE SEQUENCE [LARGE SCALE GENOMIC DNA]</scope>
    <source>
        <strain evidence="2 3">12B1</strain>
    </source>
</reference>